<evidence type="ECO:0000259" key="9">
    <source>
        <dbReference type="Pfam" id="PF07962"/>
    </source>
</evidence>
<dbReference type="PANTHER" id="PTHR13220">
    <property type="entry name" value="TIMELESS INTERACTING-RELATED"/>
    <property type="match status" value="1"/>
</dbReference>
<comment type="function">
    <text evidence="7">Plays an important role in the control of DNA replication and the maintenance of replication fork stability.</text>
</comment>
<proteinExistence type="inferred from homology"/>
<dbReference type="Proteomes" id="UP001652741">
    <property type="component" value="Chromosome ssa11"/>
</dbReference>
<keyword evidence="4 7" id="KW-0227">DNA damage</keyword>
<feature type="region of interest" description="Disordered" evidence="8">
    <location>
        <begin position="1"/>
        <end position="75"/>
    </location>
</feature>
<organism evidence="10 11">
    <name type="scientific">Salmo salar</name>
    <name type="common">Atlantic salmon</name>
    <dbReference type="NCBI Taxonomy" id="8030"/>
    <lineage>
        <taxon>Eukaryota</taxon>
        <taxon>Metazoa</taxon>
        <taxon>Chordata</taxon>
        <taxon>Craniata</taxon>
        <taxon>Vertebrata</taxon>
        <taxon>Euteleostomi</taxon>
        <taxon>Actinopterygii</taxon>
        <taxon>Neopterygii</taxon>
        <taxon>Teleostei</taxon>
        <taxon>Protacanthopterygii</taxon>
        <taxon>Salmoniformes</taxon>
        <taxon>Salmonidae</taxon>
        <taxon>Salmoninae</taxon>
        <taxon>Salmo</taxon>
    </lineage>
</organism>
<evidence type="ECO:0000313" key="11">
    <source>
        <dbReference type="RefSeq" id="XP_045545618.1"/>
    </source>
</evidence>
<evidence type="ECO:0000256" key="1">
    <source>
        <dbReference type="ARBA" id="ARBA00004123"/>
    </source>
</evidence>
<comment type="subcellular location">
    <subcellularLocation>
        <location evidence="1 7">Nucleus</location>
    </subcellularLocation>
</comment>
<feature type="compositionally biased region" description="Basic residues" evidence="8">
    <location>
        <begin position="56"/>
        <end position="65"/>
    </location>
</feature>
<dbReference type="Pfam" id="PF07962">
    <property type="entry name" value="Swi3"/>
    <property type="match status" value="1"/>
</dbReference>
<gene>
    <name evidence="11" type="primary">tipin</name>
</gene>
<keyword evidence="10" id="KW-1185">Reference proteome</keyword>
<sequence>MLDPMENGLFDIPDYDNIDEETFPPLPPPFSPGEGGDPFTGEEGGEISKLAEVPAAKRRGVKRPQPKLDSQRLTSERGLPALRTLFDNVHFKGKGHEAEDLRVLMQRMENWAHRLYPKLQFEDFIDKLETLGGKKEVQTCLKRIRLDMPLIHEDFIGDGGEDDAAASTDGRVVNHDDPDPFGDGGFAEDPPGLVLSTPAAAPSLFPSSQAGPVHSTPAAAPSLFPSSQAGPVHSTPAPSLTEEQQRRIELNKRLALERRLARMQQHTDGSQEVTSSQSADGPSTSQPQEMASSQSADGPSTSQPQEMASSQSADGPSTSQPQEMASSQSADGPSTSQPQEMASSQSADGPSTSQPQEMASSQSADGPSTSQPQEMASSQSADGPSTRSSSHPFPSQQQQQQDGEDEDPDQGDPEDKGQSRPDHPRDRALNTASPAEADSLVCEGAVASPVPEMSNGSDDSSD</sequence>
<evidence type="ECO:0000313" key="10">
    <source>
        <dbReference type="Proteomes" id="UP001652741"/>
    </source>
</evidence>
<feature type="compositionally biased region" description="Basic and acidic residues" evidence="8">
    <location>
        <begin position="413"/>
        <end position="428"/>
    </location>
</feature>
<evidence type="ECO:0000256" key="2">
    <source>
        <dbReference type="ARBA" id="ARBA00006075"/>
    </source>
</evidence>
<keyword evidence="6 7" id="KW-0131">Cell cycle</keyword>
<reference evidence="11" key="1">
    <citation type="submission" date="2025-08" db="UniProtKB">
        <authorList>
            <consortium name="RefSeq"/>
        </authorList>
    </citation>
    <scope>IDENTIFICATION</scope>
</reference>
<evidence type="ECO:0000256" key="6">
    <source>
        <dbReference type="ARBA" id="ARBA00023306"/>
    </source>
</evidence>
<feature type="region of interest" description="Disordered" evidence="8">
    <location>
        <begin position="158"/>
        <end position="245"/>
    </location>
</feature>
<dbReference type="GeneID" id="106587900"/>
<dbReference type="PANTHER" id="PTHR13220:SF11">
    <property type="entry name" value="TIMELESS-INTERACTING PROTEIN"/>
    <property type="match status" value="1"/>
</dbReference>
<protein>
    <recommendedName>
        <fullName evidence="3 7">TIMELESS-interacting protein</fullName>
    </recommendedName>
</protein>
<dbReference type="InterPro" id="IPR012923">
    <property type="entry name" value="Csm3"/>
</dbReference>
<comment type="similarity">
    <text evidence="2 7">Belongs to the CSM3 family.</text>
</comment>
<dbReference type="InterPro" id="IPR040038">
    <property type="entry name" value="TIPIN/Csm3/Swi3"/>
</dbReference>
<feature type="compositionally biased region" description="Acidic residues" evidence="8">
    <location>
        <begin position="13"/>
        <end position="22"/>
    </location>
</feature>
<evidence type="ECO:0000256" key="4">
    <source>
        <dbReference type="ARBA" id="ARBA00022763"/>
    </source>
</evidence>
<dbReference type="RefSeq" id="XP_045545618.1">
    <property type="nucleotide sequence ID" value="XM_045689662.1"/>
</dbReference>
<keyword evidence="5 7" id="KW-0539">Nucleus</keyword>
<feature type="compositionally biased region" description="Acidic residues" evidence="8">
    <location>
        <begin position="402"/>
        <end position="412"/>
    </location>
</feature>
<feature type="compositionally biased region" description="Polar residues" evidence="8">
    <location>
        <begin position="264"/>
        <end position="395"/>
    </location>
</feature>
<accession>A0ABM3CGC5</accession>
<evidence type="ECO:0000256" key="3">
    <source>
        <dbReference type="ARBA" id="ARBA00018750"/>
    </source>
</evidence>
<feature type="region of interest" description="Disordered" evidence="8">
    <location>
        <begin position="262"/>
        <end position="462"/>
    </location>
</feature>
<evidence type="ECO:0000256" key="8">
    <source>
        <dbReference type="SAM" id="MobiDB-lite"/>
    </source>
</evidence>
<name>A0ABM3CGC5_SALSA</name>
<evidence type="ECO:0000256" key="5">
    <source>
        <dbReference type="ARBA" id="ARBA00023242"/>
    </source>
</evidence>
<feature type="domain" description="Chromosome segregation in meiosis protein 3" evidence="9">
    <location>
        <begin position="67"/>
        <end position="148"/>
    </location>
</feature>
<evidence type="ECO:0000256" key="7">
    <source>
        <dbReference type="RuleBase" id="RU366049"/>
    </source>
</evidence>